<sequence length="107" mass="12215">MSRELLTISIAMLKPRNDIEHSLSYGSEPVIYAMPTIWAAMTLEVYETQYRQSDVGLTSYEWRLIEVEKTPTGTAKKVVKFDSYEGYYSKAASALRDALLFCSINNF</sequence>
<reference evidence="1" key="1">
    <citation type="submission" date="2004-06" db="EMBL/GenBank/DDBJ databases">
        <title>Haemophilus influenzae biogroup aegyptius pF1947 sequence.</title>
        <authorList>
            <person name="McGillivary G."/>
            <person name="Actis L.A."/>
        </authorList>
    </citation>
    <scope>NUCLEOTIDE SEQUENCE</scope>
    <source>
        <plasmid evidence="1">pF1947</plasmid>
    </source>
</reference>
<protein>
    <submittedName>
        <fullName evidence="1">Uncharacterized protein</fullName>
    </submittedName>
</protein>
<accession>Q4L0U8</accession>
<keyword evidence="1" id="KW-0614">Plasmid</keyword>
<proteinExistence type="predicted"/>
<name>Q4L0U8_HAEIF</name>
<dbReference type="AlphaFoldDB" id="Q4L0U8"/>
<dbReference type="EMBL" id="AY647243">
    <property type="protein sequence ID" value="AAV40873.1"/>
    <property type="molecule type" value="Genomic_DNA"/>
</dbReference>
<organism evidence="1">
    <name type="scientific">Haemophilus influenzae biotype aegyptius</name>
    <dbReference type="NCBI Taxonomy" id="725"/>
    <lineage>
        <taxon>Bacteria</taxon>
        <taxon>Pseudomonadati</taxon>
        <taxon>Pseudomonadota</taxon>
        <taxon>Gammaproteobacteria</taxon>
        <taxon>Pasteurellales</taxon>
        <taxon>Pasteurellaceae</taxon>
        <taxon>Haemophilus</taxon>
    </lineage>
</organism>
<geneLocation type="plasmid" evidence="1">
    <name>pF1947</name>
</geneLocation>
<evidence type="ECO:0000313" key="1">
    <source>
        <dbReference type="EMBL" id="AAV40873.1"/>
    </source>
</evidence>
<dbReference type="RefSeq" id="WP_011282352.1">
    <property type="nucleotide sequence ID" value="NC_007206.1"/>
</dbReference>